<dbReference type="EMBL" id="JBHSHD010000015">
    <property type="protein sequence ID" value="MFC4822157.1"/>
    <property type="molecule type" value="Genomic_DNA"/>
</dbReference>
<dbReference type="InterPro" id="IPR016181">
    <property type="entry name" value="Acyl_CoA_acyltransferase"/>
</dbReference>
<evidence type="ECO:0000313" key="2">
    <source>
        <dbReference type="EMBL" id="MFC4822157.1"/>
    </source>
</evidence>
<dbReference type="InterPro" id="IPR051531">
    <property type="entry name" value="N-acetyltransferase"/>
</dbReference>
<organism evidence="2 3">
    <name type="scientific">Dokdonella ginsengisoli</name>
    <dbReference type="NCBI Taxonomy" id="363846"/>
    <lineage>
        <taxon>Bacteria</taxon>
        <taxon>Pseudomonadati</taxon>
        <taxon>Pseudomonadota</taxon>
        <taxon>Gammaproteobacteria</taxon>
        <taxon>Lysobacterales</taxon>
        <taxon>Rhodanobacteraceae</taxon>
        <taxon>Dokdonella</taxon>
    </lineage>
</organism>
<dbReference type="PROSITE" id="PS51186">
    <property type="entry name" value="GNAT"/>
    <property type="match status" value="1"/>
</dbReference>
<proteinExistence type="predicted"/>
<dbReference type="RefSeq" id="WP_380022437.1">
    <property type="nucleotide sequence ID" value="NZ_JBHSHD010000015.1"/>
</dbReference>
<reference evidence="3" key="1">
    <citation type="journal article" date="2019" name="Int. J. Syst. Evol. Microbiol.">
        <title>The Global Catalogue of Microorganisms (GCM) 10K type strain sequencing project: providing services to taxonomists for standard genome sequencing and annotation.</title>
        <authorList>
            <consortium name="The Broad Institute Genomics Platform"/>
            <consortium name="The Broad Institute Genome Sequencing Center for Infectious Disease"/>
            <person name="Wu L."/>
            <person name="Ma J."/>
        </authorList>
    </citation>
    <scope>NUCLEOTIDE SEQUENCE [LARGE SCALE GENOMIC DNA]</scope>
    <source>
        <strain evidence="3">CCUG 30340</strain>
    </source>
</reference>
<protein>
    <submittedName>
        <fullName evidence="2">GNAT family N-acetyltransferase</fullName>
        <ecNumber evidence="2">2.3.-.-</ecNumber>
    </submittedName>
</protein>
<dbReference type="Gene3D" id="3.40.630.30">
    <property type="match status" value="1"/>
</dbReference>
<name>A0ABV9QZ47_9GAMM</name>
<keyword evidence="2" id="KW-0012">Acyltransferase</keyword>
<dbReference type="Pfam" id="PF13302">
    <property type="entry name" value="Acetyltransf_3"/>
    <property type="match status" value="1"/>
</dbReference>
<gene>
    <name evidence="2" type="ORF">ACFO6Q_17660</name>
</gene>
<keyword evidence="3" id="KW-1185">Reference proteome</keyword>
<dbReference type="EC" id="2.3.-.-" evidence="2"/>
<feature type="domain" description="N-acetyltransferase" evidence="1">
    <location>
        <begin position="17"/>
        <end position="183"/>
    </location>
</feature>
<dbReference type="SUPFAM" id="SSF55729">
    <property type="entry name" value="Acyl-CoA N-acyltransferases (Nat)"/>
    <property type="match status" value="1"/>
</dbReference>
<dbReference type="InterPro" id="IPR000182">
    <property type="entry name" value="GNAT_dom"/>
</dbReference>
<evidence type="ECO:0000313" key="3">
    <source>
        <dbReference type="Proteomes" id="UP001595886"/>
    </source>
</evidence>
<comment type="caution">
    <text evidence="2">The sequence shown here is derived from an EMBL/GenBank/DDBJ whole genome shotgun (WGS) entry which is preliminary data.</text>
</comment>
<dbReference type="PANTHER" id="PTHR43792">
    <property type="entry name" value="GNAT FAMILY, PUTATIVE (AFU_ORTHOLOGUE AFUA_3G00765)-RELATED-RELATED"/>
    <property type="match status" value="1"/>
</dbReference>
<dbReference type="GO" id="GO:0016746">
    <property type="term" value="F:acyltransferase activity"/>
    <property type="evidence" value="ECO:0007669"/>
    <property type="project" value="UniProtKB-KW"/>
</dbReference>
<sequence>MDGTSFPPIPALDGTRLRLRALHERDVDALFALHSDPQVMRYWSFPAWTERDQAVAHIARLARERELMEFYPWVATLRGEDELIGTCSLFGIHREHLRGVIGYALRPPFWGQGLAGEMLRLALDFAFDALALNRIEADIDPLNLASCALVERAGFQREGYLRERWRVCGGVQDTALYGLLRKDYASAPAP</sequence>
<keyword evidence="2" id="KW-0808">Transferase</keyword>
<evidence type="ECO:0000259" key="1">
    <source>
        <dbReference type="PROSITE" id="PS51186"/>
    </source>
</evidence>
<accession>A0ABV9QZ47</accession>
<dbReference type="Proteomes" id="UP001595886">
    <property type="component" value="Unassembled WGS sequence"/>
</dbReference>